<dbReference type="Pfam" id="PF12776">
    <property type="entry name" value="Myb_DNA-bind_3"/>
    <property type="match status" value="1"/>
</dbReference>
<dbReference type="AlphaFoldDB" id="A0AA88RU47"/>
<gene>
    <name evidence="3" type="ORF">RJ640_015126</name>
</gene>
<evidence type="ECO:0000259" key="2">
    <source>
        <dbReference type="Pfam" id="PF12776"/>
    </source>
</evidence>
<accession>A0AA88RU47</accession>
<sequence>MDEYLLDVLLDKKNNGQKPDRNFSHAAYDVAVKAMNERFTIKVNKDKVTNRLKTLKKMDIGVEVFRRGSGFGWNDITKRIEAPPEVWAELIKHMTRVQEIEFNLGDILPYERPAIFIAKAERRSYDEIKDLDAEIIIAEEILKGMTSFLANSGVSKSVSVTANKVAEQDELKLTLIAQDLDEKVKVKPFGITRAASTLQTLIGHQKSNDQLGYGVQSDNQRTPLHNLMDIKWVGDLPCTRLAPRPRAHPAQRPAPIQHAPMRPHKFFKSRAHAPVKHSARAPNCSARARQKQTVKI</sequence>
<keyword evidence="4" id="KW-1185">Reference proteome</keyword>
<reference evidence="3" key="1">
    <citation type="submission" date="2022-12" db="EMBL/GenBank/DDBJ databases">
        <title>Draft genome assemblies for two species of Escallonia (Escalloniales).</title>
        <authorList>
            <person name="Chanderbali A."/>
            <person name="Dervinis C."/>
            <person name="Anghel I."/>
            <person name="Soltis D."/>
            <person name="Soltis P."/>
            <person name="Zapata F."/>
        </authorList>
    </citation>
    <scope>NUCLEOTIDE SEQUENCE</scope>
    <source>
        <strain evidence="3">UCBG92.1500</strain>
        <tissue evidence="3">Leaf</tissue>
    </source>
</reference>
<evidence type="ECO:0000256" key="1">
    <source>
        <dbReference type="SAM" id="MobiDB-lite"/>
    </source>
</evidence>
<evidence type="ECO:0000313" key="4">
    <source>
        <dbReference type="Proteomes" id="UP001187471"/>
    </source>
</evidence>
<dbReference type="PANTHER" id="PTHR46929">
    <property type="entry name" value="EXPRESSED PROTEIN"/>
    <property type="match status" value="1"/>
</dbReference>
<feature type="region of interest" description="Disordered" evidence="1">
    <location>
        <begin position="273"/>
        <end position="296"/>
    </location>
</feature>
<protein>
    <recommendedName>
        <fullName evidence="2">Myb/SANT-like domain-containing protein</fullName>
    </recommendedName>
</protein>
<organism evidence="3 4">
    <name type="scientific">Escallonia rubra</name>
    <dbReference type="NCBI Taxonomy" id="112253"/>
    <lineage>
        <taxon>Eukaryota</taxon>
        <taxon>Viridiplantae</taxon>
        <taxon>Streptophyta</taxon>
        <taxon>Embryophyta</taxon>
        <taxon>Tracheophyta</taxon>
        <taxon>Spermatophyta</taxon>
        <taxon>Magnoliopsida</taxon>
        <taxon>eudicotyledons</taxon>
        <taxon>Gunneridae</taxon>
        <taxon>Pentapetalae</taxon>
        <taxon>asterids</taxon>
        <taxon>campanulids</taxon>
        <taxon>Escalloniales</taxon>
        <taxon>Escalloniaceae</taxon>
        <taxon>Escallonia</taxon>
    </lineage>
</organism>
<dbReference type="PANTHER" id="PTHR46929:SF3">
    <property type="entry name" value="MYB_SANT-LIKE DOMAIN-CONTAINING PROTEIN"/>
    <property type="match status" value="1"/>
</dbReference>
<name>A0AA88RU47_9ASTE</name>
<dbReference type="Proteomes" id="UP001187471">
    <property type="component" value="Unassembled WGS sequence"/>
</dbReference>
<comment type="caution">
    <text evidence="3">The sequence shown here is derived from an EMBL/GenBank/DDBJ whole genome shotgun (WGS) entry which is preliminary data.</text>
</comment>
<proteinExistence type="predicted"/>
<evidence type="ECO:0000313" key="3">
    <source>
        <dbReference type="EMBL" id="KAK2979525.1"/>
    </source>
</evidence>
<feature type="domain" description="Myb/SANT-like" evidence="2">
    <location>
        <begin position="1"/>
        <end position="89"/>
    </location>
</feature>
<dbReference type="InterPro" id="IPR024752">
    <property type="entry name" value="Myb/SANT-like_dom"/>
</dbReference>
<dbReference type="EMBL" id="JAVXUO010001742">
    <property type="protein sequence ID" value="KAK2979525.1"/>
    <property type="molecule type" value="Genomic_DNA"/>
</dbReference>